<sequence>MNLDLYLFYCFASIIVLSSYMVISLKNSIFSILFLVLVFLNTSALIIILGVEFLAMLFLIVYVGAIAVLFLFVIIILNVKFSEFSYSTGQYVLMGGILGSIFLIQTFLLFDNNILLNFLEVIQYSVFSQWYFEMYSKNNIEILGLYLYTNYIYIFFIAAIILLIAIIGSIVLTIHQRGYVKRQNILTQVVRNFKNSLYYINTKT</sequence>
<gene>
    <name evidence="2" type="primary">nad6</name>
</gene>
<proteinExistence type="inferred from homology"/>
<feature type="transmembrane region" description="Helical" evidence="1">
    <location>
        <begin position="57"/>
        <end position="79"/>
    </location>
</feature>
<dbReference type="InterPro" id="IPR042106">
    <property type="entry name" value="Nuo/plastoQ_OxRdtase_6_NuoJ"/>
</dbReference>
<keyword evidence="1" id="KW-0472">Membrane</keyword>
<dbReference type="AlphaFoldDB" id="A0A060ADZ3"/>
<comment type="similarity">
    <text evidence="1">Belongs to the complex I subunit 6 family.</text>
</comment>
<accession>A0A060ADZ3</accession>
<dbReference type="GO" id="GO:0008137">
    <property type="term" value="F:NADH dehydrogenase (ubiquinone) activity"/>
    <property type="evidence" value="ECO:0007669"/>
    <property type="project" value="UniProtKB-UniRule"/>
</dbReference>
<keyword evidence="1" id="KW-1133">Transmembrane helix</keyword>
<dbReference type="Pfam" id="PF00499">
    <property type="entry name" value="Oxidored_q3"/>
    <property type="match status" value="1"/>
</dbReference>
<keyword evidence="1" id="KW-0249">Electron transport</keyword>
<keyword evidence="1 2" id="KW-0496">Mitochondrion</keyword>
<evidence type="ECO:0000256" key="1">
    <source>
        <dbReference type="RuleBase" id="RU004430"/>
    </source>
</evidence>
<keyword evidence="1" id="KW-0830">Ubiquinone</keyword>
<dbReference type="NCBIfam" id="NF005164">
    <property type="entry name" value="PRK06638.1-4"/>
    <property type="match status" value="1"/>
</dbReference>
<dbReference type="PANTHER" id="PTHR33269:SF17">
    <property type="entry name" value="NADH-UBIQUINONE OXIDOREDUCTASE CHAIN 6"/>
    <property type="match status" value="1"/>
</dbReference>
<organism evidence="2">
    <name type="scientific">Cyanidiaceae sp. MX-AZ01</name>
    <dbReference type="NCBI Taxonomy" id="1503164"/>
    <lineage>
        <taxon>Eukaryota</taxon>
        <taxon>Rhodophyta</taxon>
        <taxon>Bangiophyceae</taxon>
        <taxon>Cyanidiales</taxon>
        <taxon>Cyanidiaceae</taxon>
    </lineage>
</organism>
<dbReference type="GO" id="GO:0031966">
    <property type="term" value="C:mitochondrial membrane"/>
    <property type="evidence" value="ECO:0007669"/>
    <property type="project" value="UniProtKB-SubCell"/>
</dbReference>
<feature type="transmembrane region" description="Helical" evidence="1">
    <location>
        <begin position="30"/>
        <end position="51"/>
    </location>
</feature>
<evidence type="ECO:0000313" key="2">
    <source>
        <dbReference type="EMBL" id="AIA61047.1"/>
    </source>
</evidence>
<comment type="catalytic activity">
    <reaction evidence="1">
        <text>a ubiquinone + NADH + 5 H(+)(in) = a ubiquinol + NAD(+) + 4 H(+)(out)</text>
        <dbReference type="Rhea" id="RHEA:29091"/>
        <dbReference type="Rhea" id="RHEA-COMP:9565"/>
        <dbReference type="Rhea" id="RHEA-COMP:9566"/>
        <dbReference type="ChEBI" id="CHEBI:15378"/>
        <dbReference type="ChEBI" id="CHEBI:16389"/>
        <dbReference type="ChEBI" id="CHEBI:17976"/>
        <dbReference type="ChEBI" id="CHEBI:57540"/>
        <dbReference type="ChEBI" id="CHEBI:57945"/>
        <dbReference type="EC" id="7.1.1.2"/>
    </reaction>
</comment>
<keyword evidence="1" id="KW-0679">Respiratory chain</keyword>
<feature type="transmembrane region" description="Helical" evidence="1">
    <location>
        <begin position="151"/>
        <end position="174"/>
    </location>
</feature>
<comment type="function">
    <text evidence="1">Core subunit of the mitochondrial membrane respiratory chain NADH dehydrogenase (Complex I) which catalyzes electron transfer from NADH through the respiratory chain, using ubiquinone as an electron acceptor. Essential for the catalytic activity and assembly of complex I.</text>
</comment>
<keyword evidence="1" id="KW-1278">Translocase</keyword>
<protein>
    <recommendedName>
        <fullName evidence="1">NADH-ubiquinone oxidoreductase chain 6</fullName>
        <ecNumber evidence="1">7.1.1.2</ecNumber>
    </recommendedName>
</protein>
<reference evidence="2" key="1">
    <citation type="submission" date="2014-03" db="EMBL/GenBank/DDBJ databases">
        <title>Metagenomic reconstruction of the complete chloroplast and mitochondrial genomes of a novel unicellular red alga from the Cyanidiaceae family.</title>
        <authorList>
            <person name="Servin-Garciduenas L.E."/>
            <person name="Martinez-Romero E."/>
        </authorList>
    </citation>
    <scope>NUCLEOTIDE SEQUENCE</scope>
    <source>
        <strain evidence="2">MX-AZ01</strain>
    </source>
</reference>
<feature type="transmembrane region" description="Helical" evidence="1">
    <location>
        <begin position="91"/>
        <end position="110"/>
    </location>
</feature>
<name>A0A060ADZ3_9RHOD</name>
<dbReference type="Gene3D" id="1.20.120.1200">
    <property type="entry name" value="NADH-ubiquinone/plastoquinone oxidoreductase chain 6, subunit NuoJ"/>
    <property type="match status" value="1"/>
</dbReference>
<keyword evidence="1" id="KW-0813">Transport</keyword>
<dbReference type="EC" id="7.1.1.2" evidence="1"/>
<dbReference type="EMBL" id="KJ569774">
    <property type="protein sequence ID" value="AIA61047.1"/>
    <property type="molecule type" value="Genomic_DNA"/>
</dbReference>
<feature type="transmembrane region" description="Helical" evidence="1">
    <location>
        <begin position="6"/>
        <end position="23"/>
    </location>
</feature>
<keyword evidence="1" id="KW-0812">Transmembrane</keyword>
<geneLocation type="mitochondrion" evidence="2"/>
<keyword evidence="1" id="KW-0520">NAD</keyword>
<dbReference type="InterPro" id="IPR001457">
    <property type="entry name" value="NADH_UbQ/plastoQ_OxRdtase_su6"/>
</dbReference>
<dbReference type="PANTHER" id="PTHR33269">
    <property type="entry name" value="NADH-UBIQUINONE OXIDOREDUCTASE CHAIN 6"/>
    <property type="match status" value="1"/>
</dbReference>
<comment type="subcellular location">
    <subcellularLocation>
        <location evidence="1">Mitochondrion membrane</location>
        <topology evidence="1">Multi-pass membrane protein</topology>
    </subcellularLocation>
</comment>